<name>A0AAD7GM45_MYCRO</name>
<dbReference type="PANTHER" id="PTHR13035:SF0">
    <property type="entry name" value="PROTEIN N-TERMINAL GLUTAMINE AMIDOHYDROLASE"/>
    <property type="match status" value="1"/>
</dbReference>
<dbReference type="PANTHER" id="PTHR13035">
    <property type="entry name" value="PROTEIN N-TERMINAL GLUTAMINE AMIDOHYDROLASE"/>
    <property type="match status" value="1"/>
</dbReference>
<evidence type="ECO:0000313" key="11">
    <source>
        <dbReference type="Proteomes" id="UP001221757"/>
    </source>
</evidence>
<evidence type="ECO:0000256" key="8">
    <source>
        <dbReference type="RuleBase" id="RU367082"/>
    </source>
</evidence>
<organism evidence="10 11">
    <name type="scientific">Mycena rosella</name>
    <name type="common">Pink bonnet</name>
    <name type="synonym">Agaricus rosellus</name>
    <dbReference type="NCBI Taxonomy" id="1033263"/>
    <lineage>
        <taxon>Eukaryota</taxon>
        <taxon>Fungi</taxon>
        <taxon>Dikarya</taxon>
        <taxon>Basidiomycota</taxon>
        <taxon>Agaricomycotina</taxon>
        <taxon>Agaricomycetes</taxon>
        <taxon>Agaricomycetidae</taxon>
        <taxon>Agaricales</taxon>
        <taxon>Marasmiineae</taxon>
        <taxon>Mycenaceae</taxon>
        <taxon>Mycena</taxon>
    </lineage>
</organism>
<dbReference type="GO" id="GO:0008418">
    <property type="term" value="F:protein-N-terminal asparagine amidohydrolase activity"/>
    <property type="evidence" value="ECO:0007669"/>
    <property type="project" value="UniProtKB-UniRule"/>
</dbReference>
<comment type="catalytic activity">
    <reaction evidence="7 8">
        <text>N-terminal L-glutaminyl-[protein] + H2O = N-terminal L-glutamyl-[protein] + NH4(+)</text>
        <dbReference type="Rhea" id="RHEA:50680"/>
        <dbReference type="Rhea" id="RHEA-COMP:12668"/>
        <dbReference type="Rhea" id="RHEA-COMP:12777"/>
        <dbReference type="ChEBI" id="CHEBI:15377"/>
        <dbReference type="ChEBI" id="CHEBI:28938"/>
        <dbReference type="ChEBI" id="CHEBI:64721"/>
        <dbReference type="ChEBI" id="CHEBI:64722"/>
        <dbReference type="EC" id="3.5.1.122"/>
    </reaction>
</comment>
<dbReference type="Proteomes" id="UP001221757">
    <property type="component" value="Unassembled WGS sequence"/>
</dbReference>
<dbReference type="AlphaFoldDB" id="A0AAD7GM45"/>
<gene>
    <name evidence="10" type="ORF">B0H17DRAFT_1058250</name>
</gene>
<evidence type="ECO:0000256" key="4">
    <source>
        <dbReference type="ARBA" id="ARBA00021247"/>
    </source>
</evidence>
<evidence type="ECO:0000256" key="3">
    <source>
        <dbReference type="ARBA" id="ARBA00012718"/>
    </source>
</evidence>
<dbReference type="GO" id="GO:0070773">
    <property type="term" value="F:protein-N-terminal glutamine amidohydrolase activity"/>
    <property type="evidence" value="ECO:0007669"/>
    <property type="project" value="UniProtKB-UniRule"/>
</dbReference>
<sequence>MLDPPVLPETIHTPFYCEENVFLLGEAFLSCGQEVFAVFISNEFKTVVLWNQKQSKDPQSVVVWDYHVVLWLRTSDGQNWIYDSDSRLPVPSLMKDYLHDTFREGVPRSYQSLFRVVPGRIYLENFASDRSHMHASTSLPPCYAPLRGSASAVANNLMRSFVSMVPSEETFGNVYDLSRMLRMAEA</sequence>
<evidence type="ECO:0000256" key="6">
    <source>
        <dbReference type="ARBA" id="ARBA00029677"/>
    </source>
</evidence>
<dbReference type="GO" id="GO:0005634">
    <property type="term" value="C:nucleus"/>
    <property type="evidence" value="ECO:0007669"/>
    <property type="project" value="TreeGrafter"/>
</dbReference>
<feature type="domain" description="Protein N-terminal glutamine amidohydrolase alpha beta roll" evidence="9">
    <location>
        <begin position="12"/>
        <end position="182"/>
    </location>
</feature>
<evidence type="ECO:0000256" key="2">
    <source>
        <dbReference type="ARBA" id="ARBA00011245"/>
    </source>
</evidence>
<reference evidence="10" key="1">
    <citation type="submission" date="2023-03" db="EMBL/GenBank/DDBJ databases">
        <title>Massive genome expansion in bonnet fungi (Mycena s.s.) driven by repeated elements and novel gene families across ecological guilds.</title>
        <authorList>
            <consortium name="Lawrence Berkeley National Laboratory"/>
            <person name="Harder C.B."/>
            <person name="Miyauchi S."/>
            <person name="Viragh M."/>
            <person name="Kuo A."/>
            <person name="Thoen E."/>
            <person name="Andreopoulos B."/>
            <person name="Lu D."/>
            <person name="Skrede I."/>
            <person name="Drula E."/>
            <person name="Henrissat B."/>
            <person name="Morin E."/>
            <person name="Kohler A."/>
            <person name="Barry K."/>
            <person name="LaButti K."/>
            <person name="Morin E."/>
            <person name="Salamov A."/>
            <person name="Lipzen A."/>
            <person name="Mereny Z."/>
            <person name="Hegedus B."/>
            <person name="Baldrian P."/>
            <person name="Stursova M."/>
            <person name="Weitz H."/>
            <person name="Taylor A."/>
            <person name="Grigoriev I.V."/>
            <person name="Nagy L.G."/>
            <person name="Martin F."/>
            <person name="Kauserud H."/>
        </authorList>
    </citation>
    <scope>NUCLEOTIDE SEQUENCE</scope>
    <source>
        <strain evidence="10">CBHHK067</strain>
    </source>
</reference>
<proteinExistence type="inferred from homology"/>
<dbReference type="InterPro" id="IPR039733">
    <property type="entry name" value="NTAQ1"/>
</dbReference>
<evidence type="ECO:0000313" key="10">
    <source>
        <dbReference type="EMBL" id="KAJ7694220.1"/>
    </source>
</evidence>
<keyword evidence="11" id="KW-1185">Reference proteome</keyword>
<evidence type="ECO:0000256" key="1">
    <source>
        <dbReference type="ARBA" id="ARBA00008985"/>
    </source>
</evidence>
<comment type="similarity">
    <text evidence="1 8">Belongs to the NTAQ1 family.</text>
</comment>
<keyword evidence="5 8" id="KW-0378">Hydrolase</keyword>
<accession>A0AAD7GM45</accession>
<evidence type="ECO:0000256" key="5">
    <source>
        <dbReference type="ARBA" id="ARBA00022801"/>
    </source>
</evidence>
<dbReference type="Gene3D" id="3.10.620.10">
    <property type="entry name" value="Protein N-terminal glutamine amidohydrolase, alpha beta roll"/>
    <property type="match status" value="1"/>
</dbReference>
<comment type="caution">
    <text evidence="10">The sequence shown here is derived from an EMBL/GenBank/DDBJ whole genome shotgun (WGS) entry which is preliminary data.</text>
</comment>
<evidence type="ECO:0000256" key="7">
    <source>
        <dbReference type="ARBA" id="ARBA00048768"/>
    </source>
</evidence>
<dbReference type="EMBL" id="JARKIE010000043">
    <property type="protein sequence ID" value="KAJ7694220.1"/>
    <property type="molecule type" value="Genomic_DNA"/>
</dbReference>
<evidence type="ECO:0000259" key="9">
    <source>
        <dbReference type="Pfam" id="PF09764"/>
    </source>
</evidence>
<dbReference type="Pfam" id="PF09764">
    <property type="entry name" value="Nt_Gln_amidase"/>
    <property type="match status" value="1"/>
</dbReference>
<dbReference type="EC" id="3.5.1.122" evidence="3 8"/>
<protein>
    <recommendedName>
        <fullName evidence="4 8">Protein N-terminal glutamine amidohydrolase</fullName>
        <ecNumber evidence="3 8">3.5.1.122</ecNumber>
    </recommendedName>
    <alternativeName>
        <fullName evidence="6 8">Protein NH2-terminal glutamine deamidase</fullName>
    </alternativeName>
</protein>
<dbReference type="GO" id="GO:0005829">
    <property type="term" value="C:cytosol"/>
    <property type="evidence" value="ECO:0007669"/>
    <property type="project" value="TreeGrafter"/>
</dbReference>
<comment type="subunit">
    <text evidence="2 8">Monomer.</text>
</comment>
<comment type="function">
    <text evidence="8">Mediates the side-chain deamidation of N-terminal glutamine residues to glutamate, an important step in N-end rule pathway of protein degradation. Conversion of the resulting N-terminal glutamine to glutamate renders the protein susceptible to arginylation, polyubiquitination and degradation as specified by the N-end rule. Does not act on substrates with internal or C-terminal glutamine and does not act on non-glutamine residues in any position.</text>
</comment>
<dbReference type="InterPro" id="IPR023128">
    <property type="entry name" value="Prot_N_Gln_amidohydro_ab_roll"/>
</dbReference>
<dbReference type="InterPro" id="IPR037132">
    <property type="entry name" value="N_Gln_amidohydro_ab_roll_sf"/>
</dbReference>